<evidence type="ECO:0000313" key="1">
    <source>
        <dbReference type="EMBL" id="KZP30231.1"/>
    </source>
</evidence>
<dbReference type="Proteomes" id="UP000076532">
    <property type="component" value="Unassembled WGS sequence"/>
</dbReference>
<gene>
    <name evidence="1" type="ORF">FIBSPDRAFT_884482</name>
</gene>
<evidence type="ECO:0000313" key="2">
    <source>
        <dbReference type="Proteomes" id="UP000076532"/>
    </source>
</evidence>
<dbReference type="STRING" id="436010.A0A166T6C9"/>
<proteinExistence type="predicted"/>
<protein>
    <submittedName>
        <fullName evidence="1">Uncharacterized protein</fullName>
    </submittedName>
</protein>
<dbReference type="AlphaFoldDB" id="A0A166T6C9"/>
<organism evidence="1 2">
    <name type="scientific">Athelia psychrophila</name>
    <dbReference type="NCBI Taxonomy" id="1759441"/>
    <lineage>
        <taxon>Eukaryota</taxon>
        <taxon>Fungi</taxon>
        <taxon>Dikarya</taxon>
        <taxon>Basidiomycota</taxon>
        <taxon>Agaricomycotina</taxon>
        <taxon>Agaricomycetes</taxon>
        <taxon>Agaricomycetidae</taxon>
        <taxon>Atheliales</taxon>
        <taxon>Atheliaceae</taxon>
        <taxon>Athelia</taxon>
    </lineage>
</organism>
<dbReference type="EMBL" id="KV417495">
    <property type="protein sequence ID" value="KZP30231.1"/>
    <property type="molecule type" value="Genomic_DNA"/>
</dbReference>
<dbReference type="OrthoDB" id="2672960at2759"/>
<keyword evidence="2" id="KW-1185">Reference proteome</keyword>
<sequence length="209" mass="23269">MPRIMQDPNTLQCPDYDLPEHTQTVTLLINPTTPPAQAAQILKNVWQINNDRDKAAWQLQADIDLVQAGAKKQQQQLEATANEAALALERDTQNKEEKQCNKDKYLPIPLDCGIPFQPHDILSPYEIRSLNKSEYLELWYVSNDRINSAHRSNLTADSNSMVVVSNEDGTTSWQESAPPARGVLADEDLPWEVVYTSCPLLVSAAASAG</sequence>
<name>A0A166T6C9_9AGAM</name>
<reference evidence="1 2" key="1">
    <citation type="journal article" date="2016" name="Mol. Biol. Evol.">
        <title>Comparative Genomics of Early-Diverging Mushroom-Forming Fungi Provides Insights into the Origins of Lignocellulose Decay Capabilities.</title>
        <authorList>
            <person name="Nagy L.G."/>
            <person name="Riley R."/>
            <person name="Tritt A."/>
            <person name="Adam C."/>
            <person name="Daum C."/>
            <person name="Floudas D."/>
            <person name="Sun H."/>
            <person name="Yadav J.S."/>
            <person name="Pangilinan J."/>
            <person name="Larsson K.H."/>
            <person name="Matsuura K."/>
            <person name="Barry K."/>
            <person name="Labutti K."/>
            <person name="Kuo R."/>
            <person name="Ohm R.A."/>
            <person name="Bhattacharya S.S."/>
            <person name="Shirouzu T."/>
            <person name="Yoshinaga Y."/>
            <person name="Martin F.M."/>
            <person name="Grigoriev I.V."/>
            <person name="Hibbett D.S."/>
        </authorList>
    </citation>
    <scope>NUCLEOTIDE SEQUENCE [LARGE SCALE GENOMIC DNA]</scope>
    <source>
        <strain evidence="1 2">CBS 109695</strain>
    </source>
</reference>
<accession>A0A166T6C9</accession>